<proteinExistence type="predicted"/>
<gene>
    <name evidence="1" type="ORF">LACBIDRAFT_324999</name>
</gene>
<dbReference type="KEGG" id="lbc:LACBIDRAFT_324999"/>
<organism evidence="2">
    <name type="scientific">Laccaria bicolor (strain S238N-H82 / ATCC MYA-4686)</name>
    <name type="common">Bicoloured deceiver</name>
    <name type="synonym">Laccaria laccata var. bicolor</name>
    <dbReference type="NCBI Taxonomy" id="486041"/>
    <lineage>
        <taxon>Eukaryota</taxon>
        <taxon>Fungi</taxon>
        <taxon>Dikarya</taxon>
        <taxon>Basidiomycota</taxon>
        <taxon>Agaricomycotina</taxon>
        <taxon>Agaricomycetes</taxon>
        <taxon>Agaricomycetidae</taxon>
        <taxon>Agaricales</taxon>
        <taxon>Agaricineae</taxon>
        <taxon>Hydnangiaceae</taxon>
        <taxon>Laccaria</taxon>
    </lineage>
</organism>
<name>B0D3R1_LACBS</name>
<accession>B0D3R1</accession>
<dbReference type="EMBL" id="DS547096">
    <property type="protein sequence ID" value="EDR10972.1"/>
    <property type="molecule type" value="Genomic_DNA"/>
</dbReference>
<evidence type="ECO:0000313" key="2">
    <source>
        <dbReference type="Proteomes" id="UP000001194"/>
    </source>
</evidence>
<protein>
    <submittedName>
        <fullName evidence="1">Predicted protein</fullName>
    </submittedName>
</protein>
<dbReference type="AlphaFoldDB" id="B0D3R1"/>
<dbReference type="OrthoDB" id="73788at2759"/>
<dbReference type="RefSeq" id="XP_001878273.1">
    <property type="nucleotide sequence ID" value="XM_001878238.1"/>
</dbReference>
<evidence type="ECO:0000313" key="1">
    <source>
        <dbReference type="EMBL" id="EDR10972.1"/>
    </source>
</evidence>
<dbReference type="GeneID" id="6073656"/>
<dbReference type="InParanoid" id="B0D3R1"/>
<reference evidence="1 2" key="1">
    <citation type="journal article" date="2008" name="Nature">
        <title>The genome of Laccaria bicolor provides insights into mycorrhizal symbiosis.</title>
        <authorList>
            <person name="Martin F."/>
            <person name="Aerts A."/>
            <person name="Ahren D."/>
            <person name="Brun A."/>
            <person name="Danchin E.G.J."/>
            <person name="Duchaussoy F."/>
            <person name="Gibon J."/>
            <person name="Kohler A."/>
            <person name="Lindquist E."/>
            <person name="Pereda V."/>
            <person name="Salamov A."/>
            <person name="Shapiro H.J."/>
            <person name="Wuyts J."/>
            <person name="Blaudez D."/>
            <person name="Buee M."/>
            <person name="Brokstein P."/>
            <person name="Canbaeck B."/>
            <person name="Cohen D."/>
            <person name="Courty P.E."/>
            <person name="Coutinho P.M."/>
            <person name="Delaruelle C."/>
            <person name="Detter J.C."/>
            <person name="Deveau A."/>
            <person name="DiFazio S."/>
            <person name="Duplessis S."/>
            <person name="Fraissinet-Tachet L."/>
            <person name="Lucic E."/>
            <person name="Frey-Klett P."/>
            <person name="Fourrey C."/>
            <person name="Feussner I."/>
            <person name="Gay G."/>
            <person name="Grimwood J."/>
            <person name="Hoegger P.J."/>
            <person name="Jain P."/>
            <person name="Kilaru S."/>
            <person name="Labbe J."/>
            <person name="Lin Y.C."/>
            <person name="Legue V."/>
            <person name="Le Tacon F."/>
            <person name="Marmeisse R."/>
            <person name="Melayah D."/>
            <person name="Montanini B."/>
            <person name="Muratet M."/>
            <person name="Nehls U."/>
            <person name="Niculita-Hirzel H."/>
            <person name="Oudot-Le Secq M.P."/>
            <person name="Peter M."/>
            <person name="Quesneville H."/>
            <person name="Rajashekar B."/>
            <person name="Reich M."/>
            <person name="Rouhier N."/>
            <person name="Schmutz J."/>
            <person name="Yin T."/>
            <person name="Chalot M."/>
            <person name="Henrissat B."/>
            <person name="Kuees U."/>
            <person name="Lucas S."/>
            <person name="Van de Peer Y."/>
            <person name="Podila G.K."/>
            <person name="Polle A."/>
            <person name="Pukkila P.J."/>
            <person name="Richardson P.M."/>
            <person name="Rouze P."/>
            <person name="Sanders I.R."/>
            <person name="Stajich J.E."/>
            <person name="Tunlid A."/>
            <person name="Tuskan G."/>
            <person name="Grigoriev I.V."/>
        </authorList>
    </citation>
    <scope>NUCLEOTIDE SEQUENCE [LARGE SCALE GENOMIC DNA]</scope>
    <source>
        <strain evidence="2">S238N-H82 / ATCC MYA-4686</strain>
    </source>
</reference>
<dbReference type="HOGENOM" id="CLU_1669665_0_0_1"/>
<dbReference type="Proteomes" id="UP000001194">
    <property type="component" value="Unassembled WGS sequence"/>
</dbReference>
<sequence length="158" mass="17762">MFSSTWDFLGFTQSAYTTSEQLRWEGRSAVHRTVGVTKYTTEHSLQRLVQLKSNYINEDDPSLSSFLQASLFSRLQSALPPNIVATVNNTTPESLKHVTDNVDFAGIRSNLLTEFQRVQGVTCAQAEEYVHKSHISPLCFTLRRSGGPLTLHNGWARD</sequence>
<keyword evidence="2" id="KW-1185">Reference proteome</keyword>